<accession>A0A9W9JHL3</accession>
<evidence type="ECO:0000313" key="2">
    <source>
        <dbReference type="Proteomes" id="UP001150942"/>
    </source>
</evidence>
<reference evidence="1" key="1">
    <citation type="submission" date="2022-11" db="EMBL/GenBank/DDBJ databases">
        <authorList>
            <person name="Petersen C."/>
        </authorList>
    </citation>
    <scope>NUCLEOTIDE SEQUENCE</scope>
    <source>
        <strain evidence="1">IBT 20477</strain>
    </source>
</reference>
<keyword evidence="2" id="KW-1185">Reference proteome</keyword>
<gene>
    <name evidence="1" type="ORF">N7449_006996</name>
</gene>
<dbReference type="OrthoDB" id="3796275at2759"/>
<dbReference type="Proteomes" id="UP001150942">
    <property type="component" value="Unassembled WGS sequence"/>
</dbReference>
<dbReference type="AlphaFoldDB" id="A0A9W9JHL3"/>
<name>A0A9W9JHL3_9EURO</name>
<organism evidence="1 2">
    <name type="scientific">Penicillium cf. viridicatum</name>
    <dbReference type="NCBI Taxonomy" id="2972119"/>
    <lineage>
        <taxon>Eukaryota</taxon>
        <taxon>Fungi</taxon>
        <taxon>Dikarya</taxon>
        <taxon>Ascomycota</taxon>
        <taxon>Pezizomycotina</taxon>
        <taxon>Eurotiomycetes</taxon>
        <taxon>Eurotiomycetidae</taxon>
        <taxon>Eurotiales</taxon>
        <taxon>Aspergillaceae</taxon>
        <taxon>Penicillium</taxon>
    </lineage>
</organism>
<evidence type="ECO:0000313" key="1">
    <source>
        <dbReference type="EMBL" id="KAJ5196517.1"/>
    </source>
</evidence>
<protein>
    <submittedName>
        <fullName evidence="1">SNF2-like protein</fullName>
    </submittedName>
</protein>
<dbReference type="EMBL" id="JAPQKQ010000005">
    <property type="protein sequence ID" value="KAJ5196517.1"/>
    <property type="molecule type" value="Genomic_DNA"/>
</dbReference>
<proteinExistence type="predicted"/>
<sequence length="190" mass="21804">MGYVLEAVLRAQMAKIRFADFKPAGTGYHKTPDMALVSYGVPVILKAVDYHSLENRYPDELNLRSTIEQMVEYMIDQHVPYGFHSIRRYHLVEHLRLLKDIIMRARRYRSSTAVNNGTTVKRSNFPIWMQTPGEKEAAGSKLENDNLAPINVALQWIRGPKVRRNQETEEAIDEAVSKGIEIPRTNQILP</sequence>
<reference evidence="1" key="2">
    <citation type="journal article" date="2023" name="IMA Fungus">
        <title>Comparative genomic study of the Penicillium genus elucidates a diverse pangenome and 15 lateral gene transfer events.</title>
        <authorList>
            <person name="Petersen C."/>
            <person name="Sorensen T."/>
            <person name="Nielsen M.R."/>
            <person name="Sondergaard T.E."/>
            <person name="Sorensen J.L."/>
            <person name="Fitzpatrick D.A."/>
            <person name="Frisvad J.C."/>
            <person name="Nielsen K.L."/>
        </authorList>
    </citation>
    <scope>NUCLEOTIDE SEQUENCE</scope>
    <source>
        <strain evidence="1">IBT 20477</strain>
    </source>
</reference>
<comment type="caution">
    <text evidence="1">The sequence shown here is derived from an EMBL/GenBank/DDBJ whole genome shotgun (WGS) entry which is preliminary data.</text>
</comment>